<reference evidence="1" key="1">
    <citation type="submission" date="2014-09" db="EMBL/GenBank/DDBJ databases">
        <authorList>
            <person name="Magalhaes I.L.F."/>
            <person name="Oliveira U."/>
            <person name="Santos F.R."/>
            <person name="Vidigal T.H.D.A."/>
            <person name="Brescovit A.D."/>
            <person name="Santos A.J."/>
        </authorList>
    </citation>
    <scope>NUCLEOTIDE SEQUENCE</scope>
    <source>
        <tissue evidence="1">Shoot tissue taken approximately 20 cm above the soil surface</tissue>
    </source>
</reference>
<sequence>MVQGFTLESKFSFPLKANIVTLYWPA</sequence>
<dbReference type="AlphaFoldDB" id="A0A0A8ZQ99"/>
<protein>
    <submittedName>
        <fullName evidence="1">Uncharacterized protein</fullName>
    </submittedName>
</protein>
<accession>A0A0A8ZQ99</accession>
<organism evidence="1">
    <name type="scientific">Arundo donax</name>
    <name type="common">Giant reed</name>
    <name type="synonym">Donax arundinaceus</name>
    <dbReference type="NCBI Taxonomy" id="35708"/>
    <lineage>
        <taxon>Eukaryota</taxon>
        <taxon>Viridiplantae</taxon>
        <taxon>Streptophyta</taxon>
        <taxon>Embryophyta</taxon>
        <taxon>Tracheophyta</taxon>
        <taxon>Spermatophyta</taxon>
        <taxon>Magnoliopsida</taxon>
        <taxon>Liliopsida</taxon>
        <taxon>Poales</taxon>
        <taxon>Poaceae</taxon>
        <taxon>PACMAD clade</taxon>
        <taxon>Arundinoideae</taxon>
        <taxon>Arundineae</taxon>
        <taxon>Arundo</taxon>
    </lineage>
</organism>
<proteinExistence type="predicted"/>
<evidence type="ECO:0000313" key="1">
    <source>
        <dbReference type="EMBL" id="JAD40971.1"/>
    </source>
</evidence>
<reference evidence="1" key="2">
    <citation type="journal article" date="2015" name="Data Brief">
        <title>Shoot transcriptome of the giant reed, Arundo donax.</title>
        <authorList>
            <person name="Barrero R.A."/>
            <person name="Guerrero F.D."/>
            <person name="Moolhuijzen P."/>
            <person name="Goolsby J.A."/>
            <person name="Tidwell J."/>
            <person name="Bellgard S.E."/>
            <person name="Bellgard M.I."/>
        </authorList>
    </citation>
    <scope>NUCLEOTIDE SEQUENCE</scope>
    <source>
        <tissue evidence="1">Shoot tissue taken approximately 20 cm above the soil surface</tissue>
    </source>
</reference>
<name>A0A0A8ZQ99_ARUDO</name>
<dbReference type="EMBL" id="GBRH01256924">
    <property type="protein sequence ID" value="JAD40971.1"/>
    <property type="molecule type" value="Transcribed_RNA"/>
</dbReference>